<dbReference type="InterPro" id="IPR003961">
    <property type="entry name" value="FN3_dom"/>
</dbReference>
<dbReference type="CDD" id="cd00063">
    <property type="entry name" value="FN3"/>
    <property type="match status" value="1"/>
</dbReference>
<dbReference type="Proteomes" id="UP000197003">
    <property type="component" value="Chromosome"/>
</dbReference>
<dbReference type="OrthoDB" id="5291065at2"/>
<dbReference type="Pfam" id="PF07691">
    <property type="entry name" value="PA14"/>
    <property type="match status" value="1"/>
</dbReference>
<feature type="signal peptide" evidence="1">
    <location>
        <begin position="1"/>
        <end position="18"/>
    </location>
</feature>
<evidence type="ECO:0000259" key="2">
    <source>
        <dbReference type="Pfam" id="PF07691"/>
    </source>
</evidence>
<keyword evidence="1" id="KW-0732">Signal</keyword>
<dbReference type="AlphaFoldDB" id="A0A1Z3N5E0"/>
<protein>
    <recommendedName>
        <fullName evidence="2">PA14 domain-containing protein</fullName>
    </recommendedName>
</protein>
<organism evidence="3 4">
    <name type="scientific">Bdellovibrio bacteriovorus</name>
    <dbReference type="NCBI Taxonomy" id="959"/>
    <lineage>
        <taxon>Bacteria</taxon>
        <taxon>Pseudomonadati</taxon>
        <taxon>Bdellovibrionota</taxon>
        <taxon>Bdellovibrionia</taxon>
        <taxon>Bdellovibrionales</taxon>
        <taxon>Pseudobdellovibrionaceae</taxon>
        <taxon>Bdellovibrio</taxon>
    </lineage>
</organism>
<feature type="domain" description="PA14" evidence="2">
    <location>
        <begin position="161"/>
        <end position="237"/>
    </location>
</feature>
<dbReference type="RefSeq" id="WP_088564313.1">
    <property type="nucleotide sequence ID" value="NZ_CP020946.1"/>
</dbReference>
<evidence type="ECO:0000256" key="1">
    <source>
        <dbReference type="SAM" id="SignalP"/>
    </source>
</evidence>
<dbReference type="InterPro" id="IPR011658">
    <property type="entry name" value="PA14_dom"/>
</dbReference>
<gene>
    <name evidence="3" type="ORF">B9G79_03450</name>
</gene>
<sequence length="392" mass="43234">MTKSLFLAVLLVSPFALAKKQNEPNIRARGLLKKITCSYHGSGKTPTGDSIGSVDFADPEKTVCDPLGSGSANNSENGLFAKLYVKSPEMSASVKSVMDYYNKGVKLEQDLYFSDVNVPTRAFTEGFATKNGDVLVDAGGNKLIENFAIEYSSVLKLSDQDREGHYEISLLSDDGARLFVKEGDVWNELVNNDGVHPTRLGCPYRTVEMKKDTELPIRILYYQGPRYHIANVMMWKHHKKAQSWKKPSSHSLCGIQSNNFFYNPNNGKKQAAVKFLEATGWDVVAPANFHMPALKPNPCVEPDFALSDFKIASVAAPNAEITWSTNFPSSSQIYIVNVFTGEEMYTAVDSEMVTSHKAVLSGLIHGLQYQVQAISVDAKGKEVRSPAMMLLP</sequence>
<reference evidence="3 4" key="1">
    <citation type="submission" date="2017-04" db="EMBL/GenBank/DDBJ databases">
        <title>Whole genome sequence of Bdellovibrio bacteriovorus strain SSB218315.</title>
        <authorList>
            <person name="Oyedara O."/>
            <person name="Rodriguez-Perez M.A."/>
        </authorList>
    </citation>
    <scope>NUCLEOTIDE SEQUENCE [LARGE SCALE GENOMIC DNA]</scope>
    <source>
        <strain evidence="3 4">SSB218315</strain>
    </source>
</reference>
<evidence type="ECO:0000313" key="3">
    <source>
        <dbReference type="EMBL" id="ASD62692.1"/>
    </source>
</evidence>
<accession>A0A1Z3N5E0</accession>
<evidence type="ECO:0000313" key="4">
    <source>
        <dbReference type="Proteomes" id="UP000197003"/>
    </source>
</evidence>
<feature type="chain" id="PRO_5012486977" description="PA14 domain-containing protein" evidence="1">
    <location>
        <begin position="19"/>
        <end position="392"/>
    </location>
</feature>
<proteinExistence type="predicted"/>
<dbReference type="EMBL" id="CP020946">
    <property type="protein sequence ID" value="ASD62692.1"/>
    <property type="molecule type" value="Genomic_DNA"/>
</dbReference>
<name>A0A1Z3N5E0_BDEBC</name>